<organism evidence="4 5">
    <name type="scientific">Muriicola soli</name>
    <dbReference type="NCBI Taxonomy" id="2507538"/>
    <lineage>
        <taxon>Bacteria</taxon>
        <taxon>Pseudomonadati</taxon>
        <taxon>Bacteroidota</taxon>
        <taxon>Flavobacteriia</taxon>
        <taxon>Flavobacteriales</taxon>
        <taxon>Flavobacteriaceae</taxon>
        <taxon>Muriicola</taxon>
    </lineage>
</organism>
<gene>
    <name evidence="4" type="ORF">EQY75_07065</name>
</gene>
<comment type="similarity">
    <text evidence="1">Belongs to the ATP-dependent AMP-binding enzyme family.</text>
</comment>
<dbReference type="SUPFAM" id="SSF56801">
    <property type="entry name" value="Acetyl-CoA synthetase-like"/>
    <property type="match status" value="1"/>
</dbReference>
<evidence type="ECO:0000256" key="2">
    <source>
        <dbReference type="ARBA" id="ARBA00022598"/>
    </source>
</evidence>
<proteinExistence type="inferred from homology"/>
<evidence type="ECO:0000259" key="3">
    <source>
        <dbReference type="Pfam" id="PF00501"/>
    </source>
</evidence>
<dbReference type="PROSITE" id="PS00455">
    <property type="entry name" value="AMP_BINDING"/>
    <property type="match status" value="1"/>
</dbReference>
<dbReference type="GO" id="GO:0031956">
    <property type="term" value="F:medium-chain fatty acid-CoA ligase activity"/>
    <property type="evidence" value="ECO:0007669"/>
    <property type="project" value="TreeGrafter"/>
</dbReference>
<dbReference type="EMBL" id="CP035544">
    <property type="protein sequence ID" value="QBA64311.1"/>
    <property type="molecule type" value="Genomic_DNA"/>
</dbReference>
<dbReference type="OrthoDB" id="8870348at2"/>
<dbReference type="Proteomes" id="UP000290889">
    <property type="component" value="Chromosome"/>
</dbReference>
<name>A0A411E9C4_9FLAO</name>
<dbReference type="Gene3D" id="3.40.50.12780">
    <property type="entry name" value="N-terminal domain of ligase-like"/>
    <property type="match status" value="1"/>
</dbReference>
<dbReference type="KEGG" id="mur:EQY75_07065"/>
<dbReference type="RefSeq" id="WP_129604283.1">
    <property type="nucleotide sequence ID" value="NZ_CP035544.1"/>
</dbReference>
<feature type="domain" description="AMP-dependent synthetase/ligase" evidence="3">
    <location>
        <begin position="49"/>
        <end position="200"/>
    </location>
</feature>
<keyword evidence="5" id="KW-1185">Reference proteome</keyword>
<keyword evidence="2 4" id="KW-0436">Ligase</keyword>
<dbReference type="InterPro" id="IPR045851">
    <property type="entry name" value="AMP-bd_C_sf"/>
</dbReference>
<sequence length="363" mass="40321">MQNQFKETHPSFRFQGVHYTYHDLNDMAYSLIKEGEKEERLIGDFLMDWVSPKDHVFLKTSGTTGRAKSISVSKQAMVNSALNTGEYFGIGANQTALLCLSGTHIAAKMILVRAMVLGLSLDTVDPTSSPLSAINKTYDLCAMVPLQLEKSIKHLSRVKTLLVGGAPLSSELREKLQSSSSKIFETYGMTETCSHIAVRAVNGSEAEFNEQLVNPFKTLPGITVSTDSRNCLVINAPDLDVDSLVTNDLVELISENEFRWLGRWDNIINSGGVKLIPETIENKLNPIIESRFTVLGKPDKKLGEKLVLVVEGEGDAAQILNKITDLDSLDQYEMPKEVHFIPKFELTKSGKLDRKILKEQFLT</sequence>
<accession>A0A411E9C4</accession>
<protein>
    <submittedName>
        <fullName evidence="4">O-succinylbenzoic acid--CoA ligase</fullName>
    </submittedName>
</protein>
<dbReference type="AlphaFoldDB" id="A0A411E9C4"/>
<evidence type="ECO:0000256" key="1">
    <source>
        <dbReference type="ARBA" id="ARBA00006432"/>
    </source>
</evidence>
<dbReference type="InterPro" id="IPR042099">
    <property type="entry name" value="ANL_N_sf"/>
</dbReference>
<dbReference type="Pfam" id="PF00501">
    <property type="entry name" value="AMP-binding"/>
    <property type="match status" value="1"/>
</dbReference>
<dbReference type="InterPro" id="IPR000873">
    <property type="entry name" value="AMP-dep_synth/lig_dom"/>
</dbReference>
<dbReference type="GO" id="GO:0006631">
    <property type="term" value="P:fatty acid metabolic process"/>
    <property type="evidence" value="ECO:0007669"/>
    <property type="project" value="TreeGrafter"/>
</dbReference>
<evidence type="ECO:0000313" key="5">
    <source>
        <dbReference type="Proteomes" id="UP000290889"/>
    </source>
</evidence>
<dbReference type="InterPro" id="IPR020845">
    <property type="entry name" value="AMP-binding_CS"/>
</dbReference>
<reference evidence="4 5" key="1">
    <citation type="submission" date="2019-01" db="EMBL/GenBank/DDBJ databases">
        <title>Muriicola soli sp. nov., isolated from soil.</title>
        <authorList>
            <person name="Kang H.J."/>
            <person name="Kim S.B."/>
        </authorList>
    </citation>
    <scope>NUCLEOTIDE SEQUENCE [LARGE SCALE GENOMIC DNA]</scope>
    <source>
        <strain evidence="4 5">MMS17-SY002</strain>
    </source>
</reference>
<dbReference type="Gene3D" id="3.30.300.30">
    <property type="match status" value="1"/>
</dbReference>
<evidence type="ECO:0000313" key="4">
    <source>
        <dbReference type="EMBL" id="QBA64311.1"/>
    </source>
</evidence>
<dbReference type="PANTHER" id="PTHR43201">
    <property type="entry name" value="ACYL-COA SYNTHETASE"/>
    <property type="match status" value="1"/>
</dbReference>
<dbReference type="PANTHER" id="PTHR43201:SF5">
    <property type="entry name" value="MEDIUM-CHAIN ACYL-COA LIGASE ACSF2, MITOCHONDRIAL"/>
    <property type="match status" value="1"/>
</dbReference>